<feature type="domain" description="FYVE-type" evidence="7">
    <location>
        <begin position="18"/>
        <end position="82"/>
    </location>
</feature>
<keyword evidence="3" id="KW-0862">Zinc</keyword>
<dbReference type="SMART" id="SM00184">
    <property type="entry name" value="RING"/>
    <property type="match status" value="2"/>
</dbReference>
<dbReference type="InterPro" id="IPR000306">
    <property type="entry name" value="Znf_FYVE"/>
</dbReference>
<feature type="compositionally biased region" description="Low complexity" evidence="5">
    <location>
        <begin position="414"/>
        <end position="429"/>
    </location>
</feature>
<evidence type="ECO:0000256" key="5">
    <source>
        <dbReference type="SAM" id="MobiDB-lite"/>
    </source>
</evidence>
<dbReference type="InterPro" id="IPR051728">
    <property type="entry name" value="RING-FYVE_E3_ubiquitin-ligase"/>
</dbReference>
<comment type="caution">
    <text evidence="8">The sequence shown here is derived from an EMBL/GenBank/DDBJ whole genome shotgun (WGS) entry which is preliminary data.</text>
</comment>
<evidence type="ECO:0000256" key="4">
    <source>
        <dbReference type="PROSITE-ProRule" id="PRU00175"/>
    </source>
</evidence>
<gene>
    <name evidence="8" type="ORF">FB45DRAFT_909940</name>
</gene>
<feature type="compositionally biased region" description="Low complexity" evidence="5">
    <location>
        <begin position="208"/>
        <end position="227"/>
    </location>
</feature>
<evidence type="ECO:0000259" key="6">
    <source>
        <dbReference type="PROSITE" id="PS50089"/>
    </source>
</evidence>
<dbReference type="Gene3D" id="3.30.40.10">
    <property type="entry name" value="Zinc/RING finger domain, C3HC4 (zinc finger)"/>
    <property type="match status" value="2"/>
</dbReference>
<feature type="region of interest" description="Disordered" evidence="5">
    <location>
        <begin position="376"/>
        <end position="448"/>
    </location>
</feature>
<dbReference type="GO" id="GO:0008270">
    <property type="term" value="F:zinc ion binding"/>
    <property type="evidence" value="ECO:0007669"/>
    <property type="project" value="UniProtKB-KW"/>
</dbReference>
<evidence type="ECO:0008006" key="10">
    <source>
        <dbReference type="Google" id="ProtNLM"/>
    </source>
</evidence>
<name>A0AAD7BZG9_9AGAR</name>
<evidence type="ECO:0000313" key="9">
    <source>
        <dbReference type="Proteomes" id="UP001221142"/>
    </source>
</evidence>
<organism evidence="8 9">
    <name type="scientific">Roridomyces roridus</name>
    <dbReference type="NCBI Taxonomy" id="1738132"/>
    <lineage>
        <taxon>Eukaryota</taxon>
        <taxon>Fungi</taxon>
        <taxon>Dikarya</taxon>
        <taxon>Basidiomycota</taxon>
        <taxon>Agaricomycotina</taxon>
        <taxon>Agaricomycetes</taxon>
        <taxon>Agaricomycetidae</taxon>
        <taxon>Agaricales</taxon>
        <taxon>Marasmiineae</taxon>
        <taxon>Mycenaceae</taxon>
        <taxon>Roridomyces</taxon>
    </lineage>
</organism>
<keyword evidence="2 4" id="KW-0863">Zinc-finger</keyword>
<dbReference type="PANTHER" id="PTHR14879:SF5">
    <property type="entry name" value="RING-TYPE DOMAIN-CONTAINING PROTEIN"/>
    <property type="match status" value="1"/>
</dbReference>
<dbReference type="EMBL" id="JARKIF010000007">
    <property type="protein sequence ID" value="KAJ7634812.1"/>
    <property type="molecule type" value="Genomic_DNA"/>
</dbReference>
<dbReference type="InterPro" id="IPR017455">
    <property type="entry name" value="Znf_FYVE-rel"/>
</dbReference>
<dbReference type="AlphaFoldDB" id="A0AAD7BZG9"/>
<proteinExistence type="predicted"/>
<dbReference type="PROSITE" id="PS50178">
    <property type="entry name" value="ZF_FYVE"/>
    <property type="match status" value="1"/>
</dbReference>
<dbReference type="Pfam" id="PF01363">
    <property type="entry name" value="FYVE"/>
    <property type="match status" value="1"/>
</dbReference>
<dbReference type="Proteomes" id="UP001221142">
    <property type="component" value="Unassembled WGS sequence"/>
</dbReference>
<evidence type="ECO:0000256" key="3">
    <source>
        <dbReference type="ARBA" id="ARBA00022833"/>
    </source>
</evidence>
<feature type="compositionally biased region" description="Low complexity" evidence="5">
    <location>
        <begin position="236"/>
        <end position="248"/>
    </location>
</feature>
<keyword evidence="9" id="KW-1185">Reference proteome</keyword>
<protein>
    <recommendedName>
        <fullName evidence="10">RING-type domain-containing protein</fullName>
    </recommendedName>
</protein>
<feature type="region of interest" description="Disordered" evidence="5">
    <location>
        <begin position="147"/>
        <end position="324"/>
    </location>
</feature>
<accession>A0AAD7BZG9</accession>
<dbReference type="PANTHER" id="PTHR14879">
    <property type="entry name" value="CASPASE REGULATOR, RING FINGER DOMAIN-CONTAINING"/>
    <property type="match status" value="1"/>
</dbReference>
<dbReference type="InterPro" id="IPR011011">
    <property type="entry name" value="Znf_FYVE_PHD"/>
</dbReference>
<dbReference type="PROSITE" id="PS50089">
    <property type="entry name" value="ZF_RING_2"/>
    <property type="match status" value="1"/>
</dbReference>
<feature type="compositionally biased region" description="Pro residues" evidence="5">
    <location>
        <begin position="169"/>
        <end position="178"/>
    </location>
</feature>
<feature type="compositionally biased region" description="Low complexity" evidence="5">
    <location>
        <begin position="268"/>
        <end position="283"/>
    </location>
</feature>
<dbReference type="InterPro" id="IPR013083">
    <property type="entry name" value="Znf_RING/FYVE/PHD"/>
</dbReference>
<feature type="compositionally biased region" description="Basic and acidic residues" evidence="5">
    <location>
        <begin position="376"/>
        <end position="413"/>
    </location>
</feature>
<evidence type="ECO:0000313" key="8">
    <source>
        <dbReference type="EMBL" id="KAJ7634812.1"/>
    </source>
</evidence>
<sequence>MSSSSGLPLLSGPPPVFESTAPGCRKCGKEFNFLLTRQRKCNHCGHSYCHSCTDYQGLMPRGGNETGYDVMNVCAFCIEFLTVTASGRGQLKQLPLAKIKKYISAYNIKADRAVEKDDLIDAIIHAKGPNGCLPSANENYYRKYSVPDRYPNQRSRGLFSRNPGVPTETPLPPRPPQPATYEFARPDLQPDDPPQRFAPPPGPPPHTPNATRPSPNATRPSPQNRPHSSPRPSPHPSSQYHSPDYHSQAHYNGHRGHPSPHSPPPAAPRATRPQQQQQPHSGPYQNPRSSRSSHNLNPNADRTPPRPRAASTAPPPTAPPTLEQLLTMSPDSVSTLSVHVLKDILFTNHVNPGQVLEKSDLVKKVRDLIDEERRQRERQRLAEEQEEQERIARQHEMMEDFNRQQREREERARAAAPESVPPAAEGPAEGSNSETAPPPPLPPKAQAMASHLERTGLCVICQDEEANIAIVDCGHLAMCRGCSDLIMNSSRECPLCRTRIVTEARLLRIFKS</sequence>
<evidence type="ECO:0000259" key="7">
    <source>
        <dbReference type="PROSITE" id="PS50178"/>
    </source>
</evidence>
<dbReference type="SMART" id="SM00064">
    <property type="entry name" value="FYVE"/>
    <property type="match status" value="1"/>
</dbReference>
<feature type="compositionally biased region" description="Polar residues" evidence="5">
    <location>
        <begin position="284"/>
        <end position="300"/>
    </location>
</feature>
<dbReference type="SUPFAM" id="SSF57850">
    <property type="entry name" value="RING/U-box"/>
    <property type="match status" value="1"/>
</dbReference>
<dbReference type="InterPro" id="IPR001841">
    <property type="entry name" value="Znf_RING"/>
</dbReference>
<evidence type="ECO:0000256" key="1">
    <source>
        <dbReference type="ARBA" id="ARBA00022723"/>
    </source>
</evidence>
<feature type="domain" description="RING-type" evidence="6">
    <location>
        <begin position="458"/>
        <end position="497"/>
    </location>
</feature>
<dbReference type="Pfam" id="PF13920">
    <property type="entry name" value="zf-C3HC4_3"/>
    <property type="match status" value="1"/>
</dbReference>
<evidence type="ECO:0000256" key="2">
    <source>
        <dbReference type="ARBA" id="ARBA00022771"/>
    </source>
</evidence>
<dbReference type="SUPFAM" id="SSF57903">
    <property type="entry name" value="FYVE/PHD zinc finger"/>
    <property type="match status" value="1"/>
</dbReference>
<feature type="compositionally biased region" description="Pro residues" evidence="5">
    <location>
        <begin position="196"/>
        <end position="207"/>
    </location>
</feature>
<reference evidence="8" key="1">
    <citation type="submission" date="2023-03" db="EMBL/GenBank/DDBJ databases">
        <title>Massive genome expansion in bonnet fungi (Mycena s.s.) driven by repeated elements and novel gene families across ecological guilds.</title>
        <authorList>
            <consortium name="Lawrence Berkeley National Laboratory"/>
            <person name="Harder C.B."/>
            <person name="Miyauchi S."/>
            <person name="Viragh M."/>
            <person name="Kuo A."/>
            <person name="Thoen E."/>
            <person name="Andreopoulos B."/>
            <person name="Lu D."/>
            <person name="Skrede I."/>
            <person name="Drula E."/>
            <person name="Henrissat B."/>
            <person name="Morin E."/>
            <person name="Kohler A."/>
            <person name="Barry K."/>
            <person name="LaButti K."/>
            <person name="Morin E."/>
            <person name="Salamov A."/>
            <person name="Lipzen A."/>
            <person name="Mereny Z."/>
            <person name="Hegedus B."/>
            <person name="Baldrian P."/>
            <person name="Stursova M."/>
            <person name="Weitz H."/>
            <person name="Taylor A."/>
            <person name="Grigoriev I.V."/>
            <person name="Nagy L.G."/>
            <person name="Martin F."/>
            <person name="Kauserud H."/>
        </authorList>
    </citation>
    <scope>NUCLEOTIDE SEQUENCE</scope>
    <source>
        <strain evidence="8">9284</strain>
    </source>
</reference>
<keyword evidence="1" id="KW-0479">Metal-binding</keyword>